<organism evidence="4 5">
    <name type="scientific">Carpediemonas membranifera</name>
    <dbReference type="NCBI Taxonomy" id="201153"/>
    <lineage>
        <taxon>Eukaryota</taxon>
        <taxon>Metamonada</taxon>
        <taxon>Carpediemonas-like organisms</taxon>
        <taxon>Carpediemonas</taxon>
    </lineage>
</organism>
<comment type="caution">
    <text evidence="4">The sequence shown here is derived from an EMBL/GenBank/DDBJ whole genome shotgun (WGS) entry which is preliminary data.</text>
</comment>
<dbReference type="GO" id="GO:0005737">
    <property type="term" value="C:cytoplasm"/>
    <property type="evidence" value="ECO:0007669"/>
    <property type="project" value="UniProtKB-ARBA"/>
</dbReference>
<dbReference type="GO" id="GO:0008289">
    <property type="term" value="F:lipid binding"/>
    <property type="evidence" value="ECO:0007669"/>
    <property type="project" value="InterPro"/>
</dbReference>
<feature type="coiled-coil region" evidence="1">
    <location>
        <begin position="222"/>
        <end position="249"/>
    </location>
</feature>
<evidence type="ECO:0000313" key="4">
    <source>
        <dbReference type="EMBL" id="KAG9393895.1"/>
    </source>
</evidence>
<dbReference type="OrthoDB" id="196858at2759"/>
<dbReference type="SUPFAM" id="SSF55961">
    <property type="entry name" value="Bet v1-like"/>
    <property type="match status" value="1"/>
</dbReference>
<dbReference type="PANTHER" id="PTHR19308">
    <property type="entry name" value="PHOSPHATIDYLCHOLINE TRANSFER PROTEIN"/>
    <property type="match status" value="1"/>
</dbReference>
<protein>
    <submittedName>
        <fullName evidence="4">START domain</fullName>
    </submittedName>
</protein>
<dbReference type="InterPro" id="IPR002913">
    <property type="entry name" value="START_lipid-bd_dom"/>
</dbReference>
<dbReference type="InterPro" id="IPR051213">
    <property type="entry name" value="START_lipid_transfer"/>
</dbReference>
<evidence type="ECO:0000256" key="2">
    <source>
        <dbReference type="SAM" id="MobiDB-lite"/>
    </source>
</evidence>
<dbReference type="AlphaFoldDB" id="A0A8J6E9W2"/>
<dbReference type="EMBL" id="JAHDYR010000020">
    <property type="protein sequence ID" value="KAG9393895.1"/>
    <property type="molecule type" value="Genomic_DNA"/>
</dbReference>
<evidence type="ECO:0000313" key="5">
    <source>
        <dbReference type="Proteomes" id="UP000717585"/>
    </source>
</evidence>
<evidence type="ECO:0000259" key="3">
    <source>
        <dbReference type="PROSITE" id="PS50848"/>
    </source>
</evidence>
<evidence type="ECO:0000256" key="1">
    <source>
        <dbReference type="SAM" id="Coils"/>
    </source>
</evidence>
<keyword evidence="5" id="KW-1185">Reference proteome</keyword>
<dbReference type="PANTHER" id="PTHR19308:SF14">
    <property type="entry name" value="START DOMAIN-CONTAINING PROTEIN"/>
    <property type="match status" value="1"/>
</dbReference>
<name>A0A8J6E9W2_9EUKA</name>
<sequence length="281" mass="31536">MEEPEEKYAYQLPVSSEYNDLVSHIQYNASTTSPRWNRVKEGKHSTVWLDKIKKHPFDGVRTTCDFAVPAPLVLTYFLDSTFRSKWDSMFDHSTLLEEIDEDTAVWHMVFKSPIPLLKPRDVVIQMRFQFSEDSGRYVIEYHSVEHPGCPANPGMVRAAIMPGSGATITPLDVHGSPSPTLQTTMCQATQVEYLDFKGKIPMRAVNTVSTRLASSFDKFRKMAEKRFRHEQAEIEIEGAESEILSKKEVIESEAASLAISGTFPSSSPAMIGSMSPVSPKP</sequence>
<proteinExistence type="predicted"/>
<gene>
    <name evidence="4" type="ORF">J8273_4759</name>
</gene>
<feature type="region of interest" description="Disordered" evidence="2">
    <location>
        <begin position="260"/>
        <end position="281"/>
    </location>
</feature>
<dbReference type="Proteomes" id="UP000717585">
    <property type="component" value="Unassembled WGS sequence"/>
</dbReference>
<accession>A0A8J6E9W2</accession>
<dbReference type="InterPro" id="IPR023393">
    <property type="entry name" value="START-like_dom_sf"/>
</dbReference>
<dbReference type="Gene3D" id="3.30.530.20">
    <property type="match status" value="1"/>
</dbReference>
<keyword evidence="1" id="KW-0175">Coiled coil</keyword>
<dbReference type="Pfam" id="PF01852">
    <property type="entry name" value="START"/>
    <property type="match status" value="1"/>
</dbReference>
<dbReference type="PROSITE" id="PS50848">
    <property type="entry name" value="START"/>
    <property type="match status" value="1"/>
</dbReference>
<feature type="domain" description="START" evidence="3">
    <location>
        <begin position="29"/>
        <end position="232"/>
    </location>
</feature>
<dbReference type="CDD" id="cd00177">
    <property type="entry name" value="START"/>
    <property type="match status" value="1"/>
</dbReference>
<reference evidence="4" key="1">
    <citation type="submission" date="2021-05" db="EMBL/GenBank/DDBJ databases">
        <title>A free-living protist that lacks canonical eukaryotic 1 DNA replication and segregation systems.</title>
        <authorList>
            <person name="Salas-Leiva D.E."/>
            <person name="Tromer E.C."/>
            <person name="Curtis B.A."/>
            <person name="Jerlstrom-Hultqvist J."/>
            <person name="Kolisko M."/>
            <person name="Yi Z."/>
            <person name="Salas-Leiva J.S."/>
            <person name="Gallot-Lavallee L."/>
            <person name="Kops G.J.P.L."/>
            <person name="Archibald J.M."/>
            <person name="Simpson A.G.B."/>
            <person name="Roger A.J."/>
        </authorList>
    </citation>
    <scope>NUCLEOTIDE SEQUENCE</scope>
    <source>
        <strain evidence="4">BICM</strain>
    </source>
</reference>
<dbReference type="SMART" id="SM00234">
    <property type="entry name" value="START"/>
    <property type="match status" value="1"/>
</dbReference>